<sequence>MCILIFNPIMCYDTYQIQNKLIQKLTTVFLAFPMIGAATGHKGSNVREVCPSQFTEKLARFFQNNKTLEAPKWADLVKTGCLKQMPPNFENWWYIRAASICRQVYLHPHTSVSELRHRYGASINNGVAPRHHAEAGGKIIRTILNQLETAGFVKKEDGNGRSITPRGQKQLDIIASEIKKGQ</sequence>
<evidence type="ECO:0000256" key="1">
    <source>
        <dbReference type="ARBA" id="ARBA00010014"/>
    </source>
</evidence>
<keyword evidence="3" id="KW-0687">Ribonucleoprotein</keyword>
<dbReference type="Gene3D" id="1.10.10.10">
    <property type="entry name" value="Winged helix-like DNA-binding domain superfamily/Winged helix DNA-binding domain"/>
    <property type="match status" value="1"/>
</dbReference>
<evidence type="ECO:0000256" key="3">
    <source>
        <dbReference type="ARBA" id="ARBA00023274"/>
    </source>
</evidence>
<name>A0A1J4JLI0_9EUKA</name>
<evidence type="ECO:0000313" key="4">
    <source>
        <dbReference type="EMBL" id="OHS98419.1"/>
    </source>
</evidence>
<dbReference type="GO" id="GO:0006412">
    <property type="term" value="P:translation"/>
    <property type="evidence" value="ECO:0007669"/>
    <property type="project" value="InterPro"/>
</dbReference>
<dbReference type="GO" id="GO:0000028">
    <property type="term" value="P:ribosomal small subunit assembly"/>
    <property type="evidence" value="ECO:0007669"/>
    <property type="project" value="TreeGrafter"/>
</dbReference>
<dbReference type="EMBL" id="MLAK01001057">
    <property type="protein sequence ID" value="OHS98419.1"/>
    <property type="molecule type" value="Genomic_DNA"/>
</dbReference>
<dbReference type="OrthoDB" id="428974at2759"/>
<dbReference type="Proteomes" id="UP000179807">
    <property type="component" value="Unassembled WGS sequence"/>
</dbReference>
<dbReference type="GeneID" id="94844825"/>
<dbReference type="GO" id="GO:0022627">
    <property type="term" value="C:cytosolic small ribosomal subunit"/>
    <property type="evidence" value="ECO:0007669"/>
    <property type="project" value="TreeGrafter"/>
</dbReference>
<evidence type="ECO:0000313" key="5">
    <source>
        <dbReference type="Proteomes" id="UP000179807"/>
    </source>
</evidence>
<dbReference type="GO" id="GO:0003735">
    <property type="term" value="F:structural constituent of ribosome"/>
    <property type="evidence" value="ECO:0007669"/>
    <property type="project" value="InterPro"/>
</dbReference>
<gene>
    <name evidence="4" type="ORF">TRFO_35198</name>
</gene>
<dbReference type="FunFam" id="1.10.10.10:FF:000118">
    <property type="entry name" value="40S ribosomal protein S19"/>
    <property type="match status" value="1"/>
</dbReference>
<keyword evidence="2 4" id="KW-0689">Ribosomal protein</keyword>
<dbReference type="SMART" id="SM01413">
    <property type="entry name" value="Ribosomal_S19e"/>
    <property type="match status" value="1"/>
</dbReference>
<dbReference type="SUPFAM" id="SSF46785">
    <property type="entry name" value="Winged helix' DNA-binding domain"/>
    <property type="match status" value="1"/>
</dbReference>
<dbReference type="PANTHER" id="PTHR11710:SF0">
    <property type="entry name" value="40S RIBOSOMAL PROTEIN S19"/>
    <property type="match status" value="1"/>
</dbReference>
<dbReference type="Pfam" id="PF01090">
    <property type="entry name" value="Ribosomal_S19e"/>
    <property type="match status" value="1"/>
</dbReference>
<protein>
    <submittedName>
        <fullName evidence="4">30S ribosomal protein S19e</fullName>
    </submittedName>
</protein>
<organism evidence="4 5">
    <name type="scientific">Tritrichomonas foetus</name>
    <dbReference type="NCBI Taxonomy" id="1144522"/>
    <lineage>
        <taxon>Eukaryota</taxon>
        <taxon>Metamonada</taxon>
        <taxon>Parabasalia</taxon>
        <taxon>Tritrichomonadida</taxon>
        <taxon>Tritrichomonadidae</taxon>
        <taxon>Tritrichomonas</taxon>
    </lineage>
</organism>
<keyword evidence="5" id="KW-1185">Reference proteome</keyword>
<comment type="caution">
    <text evidence="4">The sequence shown here is derived from an EMBL/GenBank/DDBJ whole genome shotgun (WGS) entry which is preliminary data.</text>
</comment>
<evidence type="ECO:0000256" key="2">
    <source>
        <dbReference type="ARBA" id="ARBA00022980"/>
    </source>
</evidence>
<comment type="similarity">
    <text evidence="1">Belongs to the eukaryotic ribosomal protein eS19 family.</text>
</comment>
<dbReference type="VEuPathDB" id="TrichDB:TRFO_35198"/>
<dbReference type="RefSeq" id="XP_068351556.1">
    <property type="nucleotide sequence ID" value="XM_068510121.1"/>
</dbReference>
<dbReference type="PANTHER" id="PTHR11710">
    <property type="entry name" value="40S RIBOSOMAL PROTEIN S19"/>
    <property type="match status" value="1"/>
</dbReference>
<reference evidence="4" key="1">
    <citation type="submission" date="2016-10" db="EMBL/GenBank/DDBJ databases">
        <authorList>
            <person name="Benchimol M."/>
            <person name="Almeida L.G."/>
            <person name="Vasconcelos A.T."/>
            <person name="Perreira-Neves A."/>
            <person name="Rosa I.A."/>
            <person name="Tasca T."/>
            <person name="Bogo M.R."/>
            <person name="de Souza W."/>
        </authorList>
    </citation>
    <scope>NUCLEOTIDE SEQUENCE [LARGE SCALE GENOMIC DNA]</scope>
    <source>
        <strain evidence="4">K</strain>
    </source>
</reference>
<dbReference type="GO" id="GO:0003723">
    <property type="term" value="F:RNA binding"/>
    <property type="evidence" value="ECO:0007669"/>
    <property type="project" value="TreeGrafter"/>
</dbReference>
<proteinExistence type="inferred from homology"/>
<dbReference type="AlphaFoldDB" id="A0A1J4JLI0"/>
<accession>A0A1J4JLI0</accession>
<dbReference type="InterPro" id="IPR036388">
    <property type="entry name" value="WH-like_DNA-bd_sf"/>
</dbReference>
<dbReference type="InterPro" id="IPR036390">
    <property type="entry name" value="WH_DNA-bd_sf"/>
</dbReference>
<dbReference type="InterPro" id="IPR001266">
    <property type="entry name" value="Ribosomal_eS19"/>
</dbReference>